<feature type="compositionally biased region" description="Polar residues" evidence="1">
    <location>
        <begin position="1"/>
        <end position="11"/>
    </location>
</feature>
<evidence type="ECO:0000256" key="1">
    <source>
        <dbReference type="SAM" id="MobiDB-lite"/>
    </source>
</evidence>
<dbReference type="EMBL" id="JAMDMJ010000001">
    <property type="protein sequence ID" value="MCY9594248.1"/>
    <property type="molecule type" value="Genomic_DNA"/>
</dbReference>
<accession>A0A410WVZ6</accession>
<dbReference type="InterPro" id="IPR036249">
    <property type="entry name" value="Thioredoxin-like_sf"/>
</dbReference>
<evidence type="ECO:0000313" key="4">
    <source>
        <dbReference type="Proteomes" id="UP000288943"/>
    </source>
</evidence>
<name>A0A410WVZ6_9BACL</name>
<gene>
    <name evidence="2" type="ORF">M5X16_00445</name>
    <name evidence="3" type="ORF">PC41400_12735</name>
</gene>
<dbReference type="KEGG" id="pchi:PC41400_12735"/>
<evidence type="ECO:0008006" key="6">
    <source>
        <dbReference type="Google" id="ProtNLM"/>
    </source>
</evidence>
<sequence>MTSSANPSRLSDTGLPLGASLPELPDNLKEGMGAAWNQSNTIRVLLFASVYCTHCIDLLPHLQTIAENHPTFSFGLFTTGDEEDHRSMKEYFGWDFPVNTMDQSDMEAYFEVTALPFMMLTDKSGIIAAKGVIYNADDFEQILRISGIHLT</sequence>
<evidence type="ECO:0000313" key="5">
    <source>
        <dbReference type="Proteomes" id="UP001527202"/>
    </source>
</evidence>
<dbReference type="Proteomes" id="UP001527202">
    <property type="component" value="Unassembled WGS sequence"/>
</dbReference>
<dbReference type="SUPFAM" id="SSF52833">
    <property type="entry name" value="Thioredoxin-like"/>
    <property type="match status" value="1"/>
</dbReference>
<dbReference type="OrthoDB" id="2738084at2"/>
<dbReference type="EMBL" id="CP026520">
    <property type="protein sequence ID" value="QAV18493.1"/>
    <property type="molecule type" value="Genomic_DNA"/>
</dbReference>
<keyword evidence="5" id="KW-1185">Reference proteome</keyword>
<dbReference type="RefSeq" id="WP_042228207.1">
    <property type="nucleotide sequence ID" value="NZ_CP026520.1"/>
</dbReference>
<organism evidence="3 4">
    <name type="scientific">Paenibacillus chitinolyticus</name>
    <dbReference type="NCBI Taxonomy" id="79263"/>
    <lineage>
        <taxon>Bacteria</taxon>
        <taxon>Bacillati</taxon>
        <taxon>Bacillota</taxon>
        <taxon>Bacilli</taxon>
        <taxon>Bacillales</taxon>
        <taxon>Paenibacillaceae</taxon>
        <taxon>Paenibacillus</taxon>
    </lineage>
</organism>
<dbReference type="Proteomes" id="UP000288943">
    <property type="component" value="Chromosome"/>
</dbReference>
<reference evidence="2 5" key="2">
    <citation type="submission" date="2022-05" db="EMBL/GenBank/DDBJ databases">
        <title>Genome Sequencing of Bee-Associated Microbes.</title>
        <authorList>
            <person name="Dunlap C."/>
        </authorList>
    </citation>
    <scope>NUCLEOTIDE SEQUENCE [LARGE SCALE GENOMIC DNA]</scope>
    <source>
        <strain evidence="2 5">NRRL B-23120</strain>
    </source>
</reference>
<dbReference type="GeneID" id="95375678"/>
<evidence type="ECO:0000313" key="3">
    <source>
        <dbReference type="EMBL" id="QAV18493.1"/>
    </source>
</evidence>
<dbReference type="AlphaFoldDB" id="A0A410WVZ6"/>
<reference evidence="3 4" key="1">
    <citation type="submission" date="2018-01" db="EMBL/GenBank/DDBJ databases">
        <title>The whole genome sequencing and assembly of Paenibacillus chitinolyticus KCCM 41400 strain.</title>
        <authorList>
            <person name="Kim J.-Y."/>
            <person name="Park M.-K."/>
            <person name="Lee Y.-J."/>
            <person name="Yi H."/>
            <person name="Bahn Y.-S."/>
            <person name="Kim J.F."/>
            <person name="Lee D.-W."/>
        </authorList>
    </citation>
    <scope>NUCLEOTIDE SEQUENCE [LARGE SCALE GENOMIC DNA]</scope>
    <source>
        <strain evidence="3 4">KCCM 41400</strain>
    </source>
</reference>
<proteinExistence type="predicted"/>
<protein>
    <recommendedName>
        <fullName evidence="6">Thioredoxin domain-containing protein</fullName>
    </recommendedName>
</protein>
<evidence type="ECO:0000313" key="2">
    <source>
        <dbReference type="EMBL" id="MCY9594248.1"/>
    </source>
</evidence>
<feature type="region of interest" description="Disordered" evidence="1">
    <location>
        <begin position="1"/>
        <end position="22"/>
    </location>
</feature>
<dbReference type="Gene3D" id="3.40.30.10">
    <property type="entry name" value="Glutaredoxin"/>
    <property type="match status" value="1"/>
</dbReference>